<reference evidence="3 4" key="1">
    <citation type="submission" date="2018-08" db="EMBL/GenBank/DDBJ databases">
        <title>A genome reference for cultivated species of the human gut microbiota.</title>
        <authorList>
            <person name="Zou Y."/>
            <person name="Xue W."/>
            <person name="Luo G."/>
        </authorList>
    </citation>
    <scope>NUCLEOTIDE SEQUENCE [LARGE SCALE GENOMIC DNA]</scope>
    <source>
        <strain evidence="3 4">AM17-44</strain>
    </source>
</reference>
<keyword evidence="1" id="KW-1133">Transmembrane helix</keyword>
<name>A0A414WU61_9BACT</name>
<feature type="transmembrane region" description="Helical" evidence="1">
    <location>
        <begin position="67"/>
        <end position="89"/>
    </location>
</feature>
<feature type="transmembrane region" description="Helical" evidence="1">
    <location>
        <begin position="192"/>
        <end position="214"/>
    </location>
</feature>
<dbReference type="InterPro" id="IPR052734">
    <property type="entry name" value="Nod_factor_acetyltransferase"/>
</dbReference>
<feature type="transmembrane region" description="Helical" evidence="1">
    <location>
        <begin position="307"/>
        <end position="324"/>
    </location>
</feature>
<feature type="transmembrane region" description="Helical" evidence="1">
    <location>
        <begin position="12"/>
        <end position="32"/>
    </location>
</feature>
<dbReference type="PANTHER" id="PTHR37312:SF1">
    <property type="entry name" value="MEMBRANE-BOUND ACYLTRANSFERASE YKRP-RELATED"/>
    <property type="match status" value="1"/>
</dbReference>
<dbReference type="Proteomes" id="UP000284998">
    <property type="component" value="Unassembled WGS sequence"/>
</dbReference>
<evidence type="ECO:0000313" key="4">
    <source>
        <dbReference type="Proteomes" id="UP000284998"/>
    </source>
</evidence>
<evidence type="ECO:0000256" key="1">
    <source>
        <dbReference type="SAM" id="Phobius"/>
    </source>
</evidence>
<evidence type="ECO:0000259" key="2">
    <source>
        <dbReference type="Pfam" id="PF01757"/>
    </source>
</evidence>
<evidence type="ECO:0000313" key="3">
    <source>
        <dbReference type="EMBL" id="RHH41641.1"/>
    </source>
</evidence>
<feature type="transmembrane region" description="Helical" evidence="1">
    <location>
        <begin position="137"/>
        <end position="153"/>
    </location>
</feature>
<dbReference type="PANTHER" id="PTHR37312">
    <property type="entry name" value="MEMBRANE-BOUND ACYLTRANSFERASE YKRP-RELATED"/>
    <property type="match status" value="1"/>
</dbReference>
<comment type="caution">
    <text evidence="3">The sequence shown here is derived from an EMBL/GenBank/DDBJ whole genome shotgun (WGS) entry which is preliminary data.</text>
</comment>
<feature type="transmembrane region" description="Helical" evidence="1">
    <location>
        <begin position="226"/>
        <end position="246"/>
    </location>
</feature>
<organism evidence="3 4">
    <name type="scientific">Phocaeicola plebeius</name>
    <dbReference type="NCBI Taxonomy" id="310297"/>
    <lineage>
        <taxon>Bacteria</taxon>
        <taxon>Pseudomonadati</taxon>
        <taxon>Bacteroidota</taxon>
        <taxon>Bacteroidia</taxon>
        <taxon>Bacteroidales</taxon>
        <taxon>Bacteroidaceae</taxon>
        <taxon>Phocaeicola</taxon>
    </lineage>
</organism>
<feature type="transmembrane region" description="Helical" evidence="1">
    <location>
        <begin position="113"/>
        <end position="130"/>
    </location>
</feature>
<feature type="transmembrane region" description="Helical" evidence="1">
    <location>
        <begin position="267"/>
        <end position="287"/>
    </location>
</feature>
<dbReference type="InterPro" id="IPR002656">
    <property type="entry name" value="Acyl_transf_3_dom"/>
</dbReference>
<gene>
    <name evidence="3" type="ORF">DW204_12195</name>
</gene>
<dbReference type="EMBL" id="QRJS01000035">
    <property type="protein sequence ID" value="RHH41641.1"/>
    <property type="molecule type" value="Genomic_DNA"/>
</dbReference>
<feature type="transmembrane region" description="Helical" evidence="1">
    <location>
        <begin position="38"/>
        <end position="60"/>
    </location>
</feature>
<dbReference type="RefSeq" id="WP_118244290.1">
    <property type="nucleotide sequence ID" value="NZ_QRJS01000035.1"/>
</dbReference>
<sequence>MERERDLTIDITKGITIFLMVWGHSIFGTFAWEKIYLFHMPLFFFISGFFFKNMSFVSYLKNKSQRLLFPFIFYWIFIRIWNIFSNLIIQKANLKEISMYVKSEEFFPKTGPLWFLLCLFLLSIVSYFLILKIPKKYHLLILLVSITIAYLLPQQEGKFTFYYGQALLMLPFYMAGYYFYNNNSSLYKSMTYSYRSYYIAIISGILLFVIPWQKMDVSVQNWPNPISLYPGAVSGILFVLSISKIISIRKGKTLEILSNWGRKSIHILGIHFPLMFLIWYITIPIYMRTVTILGFTSPTGIQLRTNIWFAFVVCILTTIISYYLGCIIEKKIPWCFGIKKKI</sequence>
<dbReference type="GO" id="GO:0016747">
    <property type="term" value="F:acyltransferase activity, transferring groups other than amino-acyl groups"/>
    <property type="evidence" value="ECO:0007669"/>
    <property type="project" value="InterPro"/>
</dbReference>
<keyword evidence="1" id="KW-0472">Membrane</keyword>
<accession>A0A414WU61</accession>
<feature type="domain" description="Acyltransferase 3" evidence="2">
    <location>
        <begin position="9"/>
        <end position="324"/>
    </location>
</feature>
<proteinExistence type="predicted"/>
<dbReference type="AlphaFoldDB" id="A0A414WU61"/>
<protein>
    <recommendedName>
        <fullName evidence="2">Acyltransferase 3 domain-containing protein</fullName>
    </recommendedName>
</protein>
<feature type="transmembrane region" description="Helical" evidence="1">
    <location>
        <begin position="159"/>
        <end position="180"/>
    </location>
</feature>
<keyword evidence="1" id="KW-0812">Transmembrane</keyword>
<dbReference type="Pfam" id="PF01757">
    <property type="entry name" value="Acyl_transf_3"/>
    <property type="match status" value="1"/>
</dbReference>